<gene>
    <name evidence="2" type="ORF">G3580_12620</name>
</gene>
<reference evidence="2 3" key="1">
    <citation type="submission" date="2020-02" db="EMBL/GenBank/DDBJ databases">
        <title>Nitrogenibacter mangrovi gen. nov., sp. nov. isolated from mangrove sediment, a denitrifying betaproteobacterium.</title>
        <authorList>
            <person name="Liao H."/>
            <person name="Tian Y."/>
        </authorList>
    </citation>
    <scope>NUCLEOTIDE SEQUENCE [LARGE SCALE GENOMIC DNA]</scope>
    <source>
        <strain evidence="2 3">M9-3-2</strain>
    </source>
</reference>
<feature type="transmembrane region" description="Helical" evidence="1">
    <location>
        <begin position="284"/>
        <end position="307"/>
    </location>
</feature>
<dbReference type="AlphaFoldDB" id="A0A6C1B4P6"/>
<evidence type="ECO:0000256" key="1">
    <source>
        <dbReference type="SAM" id="Phobius"/>
    </source>
</evidence>
<protein>
    <submittedName>
        <fullName evidence="2">DUF2868 domain-containing protein</fullName>
    </submittedName>
</protein>
<dbReference type="InterPro" id="IPR021296">
    <property type="entry name" value="DUF2868"/>
</dbReference>
<keyword evidence="1" id="KW-0812">Transmembrane</keyword>
<keyword evidence="3" id="KW-1185">Reference proteome</keyword>
<dbReference type="EMBL" id="CP048836">
    <property type="protein sequence ID" value="QID18403.1"/>
    <property type="molecule type" value="Genomic_DNA"/>
</dbReference>
<feature type="transmembrane region" description="Helical" evidence="1">
    <location>
        <begin position="99"/>
        <end position="117"/>
    </location>
</feature>
<sequence length="488" mass="52738">MALGHRAATVSYAGLCVSDTRPDTVTPDPLDAFELRWLAEATRLREQALGPLDAADANRAARTGGGSLEQRVCQRARVLDETRGGMADALRRWRQHAQLVALGLGVAAIVTGIGLGASVLGDGQRPVNVIWALTGLLGLHGLTLLIWLAAAVGLGSRGASLAGRLWLDLTGRLGRRRDETWLPRALVDMGQRHGVLTAWLGRLSHGLWTLTLVSALASLLALLATRRYGFVWETTILSEEVFVHLTRALGVLPGLLGLPMPDAAAVHRAGGAAPFAADRQLWSAWLTSALVVYGLLPRALLWAWCAWRWRGFRRHFRLDLDDPGYARLARHLSPPTEAAGVSDAAPGQLPTFHTDHGTEISDHARQALALELGPDLPWPPAALPVAQTGGRLDTRDARRAALDALAAHPVERLLVAVDARLSPDRGALALLAELSRYSQRLGVWLCRGELVAEREPIWRDALERLGVGADDILAEATTARHWLEADDD</sequence>
<evidence type="ECO:0000313" key="2">
    <source>
        <dbReference type="EMBL" id="QID18403.1"/>
    </source>
</evidence>
<evidence type="ECO:0000313" key="3">
    <source>
        <dbReference type="Proteomes" id="UP000501991"/>
    </source>
</evidence>
<organism evidence="2 3">
    <name type="scientific">Nitrogeniibacter mangrovi</name>
    <dbReference type="NCBI Taxonomy" id="2016596"/>
    <lineage>
        <taxon>Bacteria</taxon>
        <taxon>Pseudomonadati</taxon>
        <taxon>Pseudomonadota</taxon>
        <taxon>Betaproteobacteria</taxon>
        <taxon>Rhodocyclales</taxon>
        <taxon>Zoogloeaceae</taxon>
        <taxon>Nitrogeniibacter</taxon>
    </lineage>
</organism>
<dbReference type="Proteomes" id="UP000501991">
    <property type="component" value="Chromosome"/>
</dbReference>
<feature type="transmembrane region" description="Helical" evidence="1">
    <location>
        <begin position="206"/>
        <end position="224"/>
    </location>
</feature>
<keyword evidence="1" id="KW-0472">Membrane</keyword>
<keyword evidence="1" id="KW-1133">Transmembrane helix</keyword>
<accession>A0A6C1B4P6</accession>
<dbReference type="KEGG" id="azq:G3580_12620"/>
<feature type="transmembrane region" description="Helical" evidence="1">
    <location>
        <begin position="129"/>
        <end position="154"/>
    </location>
</feature>
<proteinExistence type="predicted"/>
<dbReference type="Pfam" id="PF11067">
    <property type="entry name" value="DUF2868"/>
    <property type="match status" value="1"/>
</dbReference>
<name>A0A6C1B4P6_9RHOO</name>